<proteinExistence type="predicted"/>
<dbReference type="AlphaFoldDB" id="A0A9P1EHX9"/>
<accession>A0A9P1EHX9</accession>
<dbReference type="Proteomes" id="UP001152484">
    <property type="component" value="Unassembled WGS sequence"/>
</dbReference>
<gene>
    <name evidence="1" type="ORF">CEURO_LOCUS17374</name>
</gene>
<dbReference type="EMBL" id="CAMAPE010000050">
    <property type="protein sequence ID" value="CAH9106600.1"/>
    <property type="molecule type" value="Genomic_DNA"/>
</dbReference>
<organism evidence="1 2">
    <name type="scientific">Cuscuta europaea</name>
    <name type="common">European dodder</name>
    <dbReference type="NCBI Taxonomy" id="41803"/>
    <lineage>
        <taxon>Eukaryota</taxon>
        <taxon>Viridiplantae</taxon>
        <taxon>Streptophyta</taxon>
        <taxon>Embryophyta</taxon>
        <taxon>Tracheophyta</taxon>
        <taxon>Spermatophyta</taxon>
        <taxon>Magnoliopsida</taxon>
        <taxon>eudicotyledons</taxon>
        <taxon>Gunneridae</taxon>
        <taxon>Pentapetalae</taxon>
        <taxon>asterids</taxon>
        <taxon>lamiids</taxon>
        <taxon>Solanales</taxon>
        <taxon>Convolvulaceae</taxon>
        <taxon>Cuscuteae</taxon>
        <taxon>Cuscuta</taxon>
        <taxon>Cuscuta subgen. Cuscuta</taxon>
    </lineage>
</organism>
<evidence type="ECO:0000313" key="1">
    <source>
        <dbReference type="EMBL" id="CAH9106600.1"/>
    </source>
</evidence>
<name>A0A9P1EHX9_CUSEU</name>
<protein>
    <submittedName>
        <fullName evidence="1">Uncharacterized protein</fullName>
    </submittedName>
</protein>
<reference evidence="1" key="1">
    <citation type="submission" date="2022-07" db="EMBL/GenBank/DDBJ databases">
        <authorList>
            <person name="Macas J."/>
            <person name="Novak P."/>
            <person name="Neumann P."/>
        </authorList>
    </citation>
    <scope>NUCLEOTIDE SEQUENCE</scope>
</reference>
<sequence>MIRRRSSSRRCSEQLLQPPFSLRRSSSPPMFFSGSFFYRQREKGALIYEENIGVLKITSMALVLQKSSKRSFFCSRPDCRSNPAPLSCRPVLCQSSIYIYKSTTFVSAEALLQRGTARRSLAKALLRREGRGEEVSAEALLHMGLGNFAP</sequence>
<evidence type="ECO:0000313" key="2">
    <source>
        <dbReference type="Proteomes" id="UP001152484"/>
    </source>
</evidence>
<keyword evidence="2" id="KW-1185">Reference proteome</keyword>
<comment type="caution">
    <text evidence="1">The sequence shown here is derived from an EMBL/GenBank/DDBJ whole genome shotgun (WGS) entry which is preliminary data.</text>
</comment>